<feature type="transmembrane region" description="Helical" evidence="1">
    <location>
        <begin position="28"/>
        <end position="49"/>
    </location>
</feature>
<organism evidence="2 3">
    <name type="scientific">Ralstonia chuxiongensis</name>
    <dbReference type="NCBI Taxonomy" id="2957504"/>
    <lineage>
        <taxon>Bacteria</taxon>
        <taxon>Pseudomonadati</taxon>
        <taxon>Pseudomonadota</taxon>
        <taxon>Betaproteobacteria</taxon>
        <taxon>Burkholderiales</taxon>
        <taxon>Burkholderiaceae</taxon>
        <taxon>Ralstonia</taxon>
    </lineage>
</organism>
<evidence type="ECO:0008006" key="4">
    <source>
        <dbReference type="Google" id="ProtNLM"/>
    </source>
</evidence>
<evidence type="ECO:0000313" key="3">
    <source>
        <dbReference type="Proteomes" id="UP001162793"/>
    </source>
</evidence>
<dbReference type="AlphaFoldDB" id="A0AA41WVM3"/>
<evidence type="ECO:0000256" key="1">
    <source>
        <dbReference type="SAM" id="Phobius"/>
    </source>
</evidence>
<dbReference type="EMBL" id="JAMYWC010000004">
    <property type="protein sequence ID" value="MCP1173649.1"/>
    <property type="molecule type" value="Genomic_DNA"/>
</dbReference>
<sequence length="75" mass="7726">MEPITGFALYFAFAAVVAGIAHKKGLMWLWYFLAILIGGPLTVMGASIVTEGNAGGVVSALLGFRCPSSPCSSSC</sequence>
<evidence type="ECO:0000313" key="2">
    <source>
        <dbReference type="EMBL" id="MCP1173649.1"/>
    </source>
</evidence>
<keyword evidence="1" id="KW-0812">Transmembrane</keyword>
<accession>A0AA41WVM3</accession>
<proteinExistence type="predicted"/>
<comment type="caution">
    <text evidence="2">The sequence shown here is derived from an EMBL/GenBank/DDBJ whole genome shotgun (WGS) entry which is preliminary data.</text>
</comment>
<keyword evidence="1" id="KW-0472">Membrane</keyword>
<dbReference type="Proteomes" id="UP001162793">
    <property type="component" value="Unassembled WGS sequence"/>
</dbReference>
<keyword evidence="1" id="KW-1133">Transmembrane helix</keyword>
<reference evidence="3" key="1">
    <citation type="journal article" date="2023" name="Front. Microbiol.">
        <title>Ralstonia chuxiongensis sp. nov., Ralstonia mojiangensis sp. nov., and Ralstonia soli sp. nov., isolated from tobacco fields, are three novel species in the family Burkholderiaceae.</title>
        <authorList>
            <person name="Lu C.H."/>
            <person name="Zhang Y.Y."/>
            <person name="Jiang N."/>
            <person name="Chen W."/>
            <person name="Shao X."/>
            <person name="Zhao Z.M."/>
            <person name="Lu W.L."/>
            <person name="Hu X."/>
            <person name="Xi Y.X."/>
            <person name="Zou S.Y."/>
            <person name="Wei Q.J."/>
            <person name="Lin Z.L."/>
            <person name="Gong L."/>
            <person name="Gai X.T."/>
            <person name="Zhang L.Q."/>
            <person name="Li J.Y."/>
            <person name="Jin Y."/>
            <person name="Xia Z.Y."/>
        </authorList>
    </citation>
    <scope>NUCLEOTIDE SEQUENCE [LARGE SCALE GENOMIC DNA]</scope>
    <source>
        <strain evidence="3">21YRMH01-3</strain>
    </source>
</reference>
<protein>
    <recommendedName>
        <fullName evidence="4">Transmembrane protein</fullName>
    </recommendedName>
</protein>
<keyword evidence="3" id="KW-1185">Reference proteome</keyword>
<name>A0AA41WVM3_9RALS</name>
<gene>
    <name evidence="2" type="ORF">NKG59_14900</name>
</gene>
<dbReference type="RefSeq" id="WP_253538168.1">
    <property type="nucleotide sequence ID" value="NZ_JAMYWC010000004.1"/>
</dbReference>